<feature type="compositionally biased region" description="Basic and acidic residues" evidence="1">
    <location>
        <begin position="68"/>
        <end position="77"/>
    </location>
</feature>
<dbReference type="EMBL" id="CP011391">
    <property type="protein sequence ID" value="AMK53242.1"/>
    <property type="molecule type" value="Genomic_DNA"/>
</dbReference>
<evidence type="ECO:0000313" key="3">
    <source>
        <dbReference type="Proteomes" id="UP000069771"/>
    </source>
</evidence>
<proteinExistence type="predicted"/>
<sequence>MHQSCTYLCCTHSIGKRGNLYARNGSCALVCNERNLFAGGGFSACGRKKYRETGGQSDGRDPAGSGGKKPETQPEAE</sequence>
<dbReference type="Proteomes" id="UP000069771">
    <property type="component" value="Chromosome"/>
</dbReference>
<dbReference type="KEGG" id="fro:AALO17_01080"/>
<dbReference type="AlphaFoldDB" id="A0A140DRG5"/>
<organism evidence="2 3">
    <name type="scientific">Faecalibaculum rodentium</name>
    <dbReference type="NCBI Taxonomy" id="1702221"/>
    <lineage>
        <taxon>Bacteria</taxon>
        <taxon>Bacillati</taxon>
        <taxon>Bacillota</taxon>
        <taxon>Erysipelotrichia</taxon>
        <taxon>Erysipelotrichales</taxon>
        <taxon>Erysipelotrichaceae</taxon>
        <taxon>Faecalibaculum</taxon>
    </lineage>
</organism>
<name>A0A140DRG5_9FIRM</name>
<reference evidence="2 3" key="1">
    <citation type="journal article" date="2016" name="Gut Pathog.">
        <title>Whole genome sequencing of "Faecalibaculum rodentium" ALO17, isolated from C57BL/6J laboratory mouse feces.</title>
        <authorList>
            <person name="Lim S."/>
            <person name="Chang D.H."/>
            <person name="Ahn S."/>
            <person name="Kim B.C."/>
        </authorList>
    </citation>
    <scope>NUCLEOTIDE SEQUENCE [LARGE SCALE GENOMIC DNA]</scope>
    <source>
        <strain evidence="2 3">Alo17</strain>
    </source>
</reference>
<gene>
    <name evidence="2" type="ORF">AALO17_01080</name>
</gene>
<evidence type="ECO:0000256" key="1">
    <source>
        <dbReference type="SAM" id="MobiDB-lite"/>
    </source>
</evidence>
<keyword evidence="3" id="KW-1185">Reference proteome</keyword>
<feature type="region of interest" description="Disordered" evidence="1">
    <location>
        <begin position="51"/>
        <end position="77"/>
    </location>
</feature>
<accession>A0A140DRG5</accession>
<evidence type="ECO:0000313" key="2">
    <source>
        <dbReference type="EMBL" id="AMK53242.1"/>
    </source>
</evidence>
<protein>
    <submittedName>
        <fullName evidence="2">Uncharacterized protein</fullName>
    </submittedName>
</protein>